<sequence length="270" mass="30583">MERPRYWTKQLKLPCALEHAVLRTRVFRRPEAWTPSFFQKALAIQGDLKPGCEIENGLVFPLEDPLLVASDRIRKHYDEVDEGATFPRCWAKLVKTHDLFQKEDDNDEVETLMIAHSIPQDSSRAGDSLAVFEVSDGVLTETGSLLSGIELRGTFRRTSPTASSNATSYLEVFDRCIKLLDVLTCPCHNQTHCSGCRGRYRLDTQSQPIPIPPYSTDLGEIELFNGIEEEGIPLTAKAIWNNFALALIDYYAYIEDWLPELVSARSFNLQ</sequence>
<dbReference type="Proteomes" id="UP001241377">
    <property type="component" value="Unassembled WGS sequence"/>
</dbReference>
<evidence type="ECO:0000313" key="2">
    <source>
        <dbReference type="Proteomes" id="UP001241377"/>
    </source>
</evidence>
<organism evidence="1 2">
    <name type="scientific">Naganishia cerealis</name>
    <dbReference type="NCBI Taxonomy" id="610337"/>
    <lineage>
        <taxon>Eukaryota</taxon>
        <taxon>Fungi</taxon>
        <taxon>Dikarya</taxon>
        <taxon>Basidiomycota</taxon>
        <taxon>Agaricomycotina</taxon>
        <taxon>Tremellomycetes</taxon>
        <taxon>Filobasidiales</taxon>
        <taxon>Filobasidiaceae</taxon>
        <taxon>Naganishia</taxon>
    </lineage>
</organism>
<evidence type="ECO:0000313" key="1">
    <source>
        <dbReference type="EMBL" id="KAJ9110242.1"/>
    </source>
</evidence>
<name>A0ACC2WF09_9TREE</name>
<accession>A0ACC2WF09</accession>
<gene>
    <name evidence="1" type="ORF">QFC19_001645</name>
</gene>
<keyword evidence="2" id="KW-1185">Reference proteome</keyword>
<comment type="caution">
    <text evidence="1">The sequence shown here is derived from an EMBL/GenBank/DDBJ whole genome shotgun (WGS) entry which is preliminary data.</text>
</comment>
<proteinExistence type="predicted"/>
<dbReference type="EMBL" id="JASBWR010000013">
    <property type="protein sequence ID" value="KAJ9110242.1"/>
    <property type="molecule type" value="Genomic_DNA"/>
</dbReference>
<reference evidence="1" key="1">
    <citation type="submission" date="2023-04" db="EMBL/GenBank/DDBJ databases">
        <title>Draft Genome sequencing of Naganishia species isolated from polar environments using Oxford Nanopore Technology.</title>
        <authorList>
            <person name="Leo P."/>
            <person name="Venkateswaran K."/>
        </authorList>
    </citation>
    <scope>NUCLEOTIDE SEQUENCE</scope>
    <source>
        <strain evidence="1">MNA-CCFEE 5261</strain>
    </source>
</reference>
<protein>
    <submittedName>
        <fullName evidence="1">Uncharacterized protein</fullName>
    </submittedName>
</protein>